<keyword evidence="1" id="KW-0812">Transmembrane</keyword>
<feature type="transmembrane region" description="Helical" evidence="1">
    <location>
        <begin position="47"/>
        <end position="66"/>
    </location>
</feature>
<sequence length="83" mass="8124">MLVKLGQDCLPGRPGTAAGVTLGLGVSIGGLFAPLLGLAAQSHGPQGVFTILCAAPLAAWALGLMLTEPRAAVPAPAVPAARN</sequence>
<keyword evidence="3" id="KW-1185">Reference proteome</keyword>
<dbReference type="RefSeq" id="WP_378973379.1">
    <property type="nucleotide sequence ID" value="NZ_JBHTBJ010000024.1"/>
</dbReference>
<protein>
    <recommendedName>
        <fullName evidence="4">Major facilitator superfamily (MFS) profile domain-containing protein</fullName>
    </recommendedName>
</protein>
<reference evidence="3" key="1">
    <citation type="journal article" date="2019" name="Int. J. Syst. Evol. Microbiol.">
        <title>The Global Catalogue of Microorganisms (GCM) 10K type strain sequencing project: providing services to taxonomists for standard genome sequencing and annotation.</title>
        <authorList>
            <consortium name="The Broad Institute Genomics Platform"/>
            <consortium name="The Broad Institute Genome Sequencing Center for Infectious Disease"/>
            <person name="Wu L."/>
            <person name="Ma J."/>
        </authorList>
    </citation>
    <scope>NUCLEOTIDE SEQUENCE [LARGE SCALE GENOMIC DNA]</scope>
    <source>
        <strain evidence="3">XZYJT-10</strain>
    </source>
</reference>
<accession>A0ABW2HZP2</accession>
<evidence type="ECO:0000313" key="3">
    <source>
        <dbReference type="Proteomes" id="UP001596548"/>
    </source>
</evidence>
<dbReference type="InterPro" id="IPR036259">
    <property type="entry name" value="MFS_trans_sf"/>
</dbReference>
<keyword evidence="1" id="KW-1133">Transmembrane helix</keyword>
<feature type="transmembrane region" description="Helical" evidence="1">
    <location>
        <begin position="20"/>
        <end position="40"/>
    </location>
</feature>
<gene>
    <name evidence="2" type="ORF">ACFQS1_26670</name>
</gene>
<evidence type="ECO:0000256" key="1">
    <source>
        <dbReference type="SAM" id="Phobius"/>
    </source>
</evidence>
<comment type="caution">
    <text evidence="2">The sequence shown here is derived from an EMBL/GenBank/DDBJ whole genome shotgun (WGS) entry which is preliminary data.</text>
</comment>
<name>A0ABW2HZP2_9ACTN</name>
<keyword evidence="1" id="KW-0472">Membrane</keyword>
<evidence type="ECO:0008006" key="4">
    <source>
        <dbReference type="Google" id="ProtNLM"/>
    </source>
</evidence>
<proteinExistence type="predicted"/>
<evidence type="ECO:0000313" key="2">
    <source>
        <dbReference type="EMBL" id="MFC7277592.1"/>
    </source>
</evidence>
<dbReference type="EMBL" id="JBHTBJ010000024">
    <property type="protein sequence ID" value="MFC7277592.1"/>
    <property type="molecule type" value="Genomic_DNA"/>
</dbReference>
<dbReference type="Proteomes" id="UP001596548">
    <property type="component" value="Unassembled WGS sequence"/>
</dbReference>
<dbReference type="SUPFAM" id="SSF103473">
    <property type="entry name" value="MFS general substrate transporter"/>
    <property type="match status" value="1"/>
</dbReference>
<organism evidence="2 3">
    <name type="scientific">Paractinoplanes rhizophilus</name>
    <dbReference type="NCBI Taxonomy" id="1416877"/>
    <lineage>
        <taxon>Bacteria</taxon>
        <taxon>Bacillati</taxon>
        <taxon>Actinomycetota</taxon>
        <taxon>Actinomycetes</taxon>
        <taxon>Micromonosporales</taxon>
        <taxon>Micromonosporaceae</taxon>
        <taxon>Paractinoplanes</taxon>
    </lineage>
</organism>